<name>A0A0D0MZG0_PSEFL</name>
<dbReference type="EMBL" id="JXNZ01000008">
    <property type="protein sequence ID" value="KIQ61185.1"/>
    <property type="molecule type" value="Genomic_DNA"/>
</dbReference>
<dbReference type="CDD" id="cd00616">
    <property type="entry name" value="AHBA_syn"/>
    <property type="match status" value="1"/>
</dbReference>
<feature type="modified residue" description="N6-(pyridoxal phosphate)lysine" evidence="4">
    <location>
        <position position="188"/>
    </location>
</feature>
<dbReference type="InterPro" id="IPR015424">
    <property type="entry name" value="PyrdxlP-dep_Trfase"/>
</dbReference>
<evidence type="ECO:0000256" key="4">
    <source>
        <dbReference type="PIRSR" id="PIRSR000390-2"/>
    </source>
</evidence>
<dbReference type="GO" id="GO:0000271">
    <property type="term" value="P:polysaccharide biosynthetic process"/>
    <property type="evidence" value="ECO:0007669"/>
    <property type="project" value="TreeGrafter"/>
</dbReference>
<keyword evidence="1 4" id="KW-0663">Pyridoxal phosphate</keyword>
<dbReference type="PATRIC" id="fig|294.124.peg.319"/>
<dbReference type="PANTHER" id="PTHR30244:SF36">
    <property type="entry name" value="3-OXO-GLUCOSE-6-PHOSPHATE:GLUTAMATE AMINOTRANSFERASE"/>
    <property type="match status" value="1"/>
</dbReference>
<organism evidence="6 7">
    <name type="scientific">Pseudomonas fluorescens</name>
    <dbReference type="NCBI Taxonomy" id="294"/>
    <lineage>
        <taxon>Bacteria</taxon>
        <taxon>Pseudomonadati</taxon>
        <taxon>Pseudomonadota</taxon>
        <taxon>Gammaproteobacteria</taxon>
        <taxon>Pseudomonadales</taxon>
        <taxon>Pseudomonadaceae</taxon>
        <taxon>Pseudomonas</taxon>
    </lineage>
</organism>
<dbReference type="SUPFAM" id="SSF53383">
    <property type="entry name" value="PLP-dependent transferases"/>
    <property type="match status" value="1"/>
</dbReference>
<dbReference type="AlphaFoldDB" id="A0A0D0MZG0"/>
<evidence type="ECO:0000256" key="2">
    <source>
        <dbReference type="ARBA" id="ARBA00037999"/>
    </source>
</evidence>
<dbReference type="PANTHER" id="PTHR30244">
    <property type="entry name" value="TRANSAMINASE"/>
    <property type="match status" value="1"/>
</dbReference>
<keyword evidence="6" id="KW-0032">Aminotransferase</keyword>
<dbReference type="GO" id="GO:0008483">
    <property type="term" value="F:transaminase activity"/>
    <property type="evidence" value="ECO:0007669"/>
    <property type="project" value="UniProtKB-KW"/>
</dbReference>
<protein>
    <submittedName>
        <fullName evidence="6">Aminotransferase</fullName>
    </submittedName>
</protein>
<dbReference type="Gene3D" id="3.40.640.10">
    <property type="entry name" value="Type I PLP-dependent aspartate aminotransferase-like (Major domain)"/>
    <property type="match status" value="1"/>
</dbReference>
<gene>
    <name evidence="6" type="ORF">RL74_01555</name>
</gene>
<evidence type="ECO:0000256" key="1">
    <source>
        <dbReference type="ARBA" id="ARBA00022898"/>
    </source>
</evidence>
<dbReference type="PIRSF" id="PIRSF000390">
    <property type="entry name" value="PLP_StrS"/>
    <property type="match status" value="1"/>
</dbReference>
<dbReference type="OrthoDB" id="9804264at2"/>
<evidence type="ECO:0000256" key="5">
    <source>
        <dbReference type="RuleBase" id="RU004508"/>
    </source>
</evidence>
<dbReference type="Gene3D" id="3.90.1150.10">
    <property type="entry name" value="Aspartate Aminotransferase, domain 1"/>
    <property type="match status" value="1"/>
</dbReference>
<comment type="similarity">
    <text evidence="2 5">Belongs to the DegT/DnrJ/EryC1 family.</text>
</comment>
<dbReference type="Proteomes" id="UP000032101">
    <property type="component" value="Unassembled WGS sequence"/>
</dbReference>
<dbReference type="InterPro" id="IPR000653">
    <property type="entry name" value="DegT/StrS_aminotransferase"/>
</dbReference>
<accession>A0A0D0MZG0</accession>
<dbReference type="Pfam" id="PF01041">
    <property type="entry name" value="DegT_DnrJ_EryC1"/>
    <property type="match status" value="1"/>
</dbReference>
<feature type="active site" description="Proton acceptor" evidence="3">
    <location>
        <position position="188"/>
    </location>
</feature>
<dbReference type="InterPro" id="IPR015422">
    <property type="entry name" value="PyrdxlP-dep_Trfase_small"/>
</dbReference>
<dbReference type="RefSeq" id="WP_042728070.1">
    <property type="nucleotide sequence ID" value="NZ_JXNZ01000008.1"/>
</dbReference>
<reference evidence="6 7" key="1">
    <citation type="submission" date="2015-01" db="EMBL/GenBank/DDBJ databases">
        <title>Draft Genome Sequence of the Biocontrol and Plant Growth-Promoting Rhizobacteria (PGPR) Pseudomonas fluorescens UM270.</title>
        <authorList>
            <person name="Hernandez-Salmeron J.E."/>
            <person name="Santoyo G."/>
            <person name="Moreno-Hagelsieb G."/>
            <person name="Hernandez-Leon R."/>
        </authorList>
    </citation>
    <scope>NUCLEOTIDE SEQUENCE [LARGE SCALE GENOMIC DNA]</scope>
    <source>
        <strain evidence="6 7">UM270</strain>
    </source>
</reference>
<evidence type="ECO:0000313" key="6">
    <source>
        <dbReference type="EMBL" id="KIQ61185.1"/>
    </source>
</evidence>
<proteinExistence type="inferred from homology"/>
<keyword evidence="6" id="KW-0808">Transferase</keyword>
<dbReference type="GO" id="GO:0030170">
    <property type="term" value="F:pyridoxal phosphate binding"/>
    <property type="evidence" value="ECO:0007669"/>
    <property type="project" value="TreeGrafter"/>
</dbReference>
<dbReference type="InterPro" id="IPR015421">
    <property type="entry name" value="PyrdxlP-dep_Trfase_major"/>
</dbReference>
<sequence>MIEFLSLKDVNAAYASELKAACARVIDSGWYIQGKELEAFESDFAKACGVQFCLGVANGLDALTLTLRAWKLLGRLTEGDEVIVPANTYIASVLAITENGLTPVLVEPDETLNISPALIESSIGPKTKAIIPVHLYGRLADMPSIMSIAKKHNLLVLEDSAQAHGASIDAKVAGSWGDAAGFSFYPGKNLGALGDAGAITTNDPELATVLKALRNYGSHEKYKNIYQGVNSRLDEIQAAMLSVKLKYLSTDIQSRRKIARAYSDGIRNAAIRLPIQENVSPLDFEGHVWHLYVVRCQHRDALQKHLAASGIQTLIHYPIPPHKQLAYKNWNSQSFPLTERIHDEVLSLPIGPTMTLEDASAVIDACNSFNGLG</sequence>
<comment type="caution">
    <text evidence="6">The sequence shown here is derived from an EMBL/GenBank/DDBJ whole genome shotgun (WGS) entry which is preliminary data.</text>
</comment>
<evidence type="ECO:0000313" key="7">
    <source>
        <dbReference type="Proteomes" id="UP000032101"/>
    </source>
</evidence>
<evidence type="ECO:0000256" key="3">
    <source>
        <dbReference type="PIRSR" id="PIRSR000390-1"/>
    </source>
</evidence>